<organism evidence="3 4">
    <name type="scientific">Dactylosporangium siamense</name>
    <dbReference type="NCBI Taxonomy" id="685454"/>
    <lineage>
        <taxon>Bacteria</taxon>
        <taxon>Bacillati</taxon>
        <taxon>Actinomycetota</taxon>
        <taxon>Actinomycetes</taxon>
        <taxon>Micromonosporales</taxon>
        <taxon>Micromonosporaceae</taxon>
        <taxon>Dactylosporangium</taxon>
    </lineage>
</organism>
<evidence type="ECO:0000313" key="3">
    <source>
        <dbReference type="EMBL" id="GIG52599.1"/>
    </source>
</evidence>
<name>A0A919UEM2_9ACTN</name>
<dbReference type="EMBL" id="BONQ01000184">
    <property type="protein sequence ID" value="GIG52599.1"/>
    <property type="molecule type" value="Genomic_DNA"/>
</dbReference>
<proteinExistence type="predicted"/>
<reference evidence="3" key="1">
    <citation type="submission" date="2021-01" db="EMBL/GenBank/DDBJ databases">
        <title>Whole genome shotgun sequence of Dactylosporangium siamense NBRC 106093.</title>
        <authorList>
            <person name="Komaki H."/>
            <person name="Tamura T."/>
        </authorList>
    </citation>
    <scope>NUCLEOTIDE SEQUENCE</scope>
    <source>
        <strain evidence="3">NBRC 106093</strain>
    </source>
</reference>
<dbReference type="Proteomes" id="UP000660611">
    <property type="component" value="Unassembled WGS sequence"/>
</dbReference>
<sequence>MWAGENSDIRFEPRTVELELTVAVERGTERSGKIRFWVLDGSAKSSRDMATTQRITLSLEPGLSSDPSRRPLISGSAETDEI</sequence>
<feature type="region of interest" description="Disordered" evidence="1">
    <location>
        <begin position="57"/>
        <end position="82"/>
    </location>
</feature>
<keyword evidence="4" id="KW-1185">Reference proteome</keyword>
<evidence type="ECO:0000259" key="2">
    <source>
        <dbReference type="Pfam" id="PF19631"/>
    </source>
</evidence>
<evidence type="ECO:0000313" key="4">
    <source>
        <dbReference type="Proteomes" id="UP000660611"/>
    </source>
</evidence>
<dbReference type="InterPro" id="IPR045608">
    <property type="entry name" value="Trypco2"/>
</dbReference>
<feature type="domain" description="Trypsin-co-occurring" evidence="2">
    <location>
        <begin position="2"/>
        <end position="61"/>
    </location>
</feature>
<comment type="caution">
    <text evidence="3">The sequence shown here is derived from an EMBL/GenBank/DDBJ whole genome shotgun (WGS) entry which is preliminary data.</text>
</comment>
<gene>
    <name evidence="3" type="ORF">Dsi01nite_106400</name>
</gene>
<dbReference type="Pfam" id="PF19631">
    <property type="entry name" value="Trypco2"/>
    <property type="match status" value="1"/>
</dbReference>
<accession>A0A919UEM2</accession>
<dbReference type="AlphaFoldDB" id="A0A919UEM2"/>
<evidence type="ECO:0000256" key="1">
    <source>
        <dbReference type="SAM" id="MobiDB-lite"/>
    </source>
</evidence>
<protein>
    <recommendedName>
        <fullName evidence="2">Trypsin-co-occurring domain-containing protein</fullName>
    </recommendedName>
</protein>